<dbReference type="EMBL" id="BFAV01000182">
    <property type="protein sequence ID" value="GBF35755.1"/>
    <property type="molecule type" value="Genomic_DNA"/>
</dbReference>
<dbReference type="AlphaFoldDB" id="A0A2L2XHS4"/>
<reference evidence="2" key="1">
    <citation type="submission" date="2018-02" db="EMBL/GenBank/DDBJ databases">
        <title>Genome sequence of Desulfocucumis palustris strain NAW-5.</title>
        <authorList>
            <person name="Watanabe M."/>
            <person name="Kojima H."/>
            <person name="Fukui M."/>
        </authorList>
    </citation>
    <scope>NUCLEOTIDE SEQUENCE [LARGE SCALE GENOMIC DNA]</scope>
    <source>
        <strain evidence="2">NAW-5</strain>
    </source>
</reference>
<evidence type="ECO:0000313" key="1">
    <source>
        <dbReference type="EMBL" id="GBF35755.1"/>
    </source>
</evidence>
<protein>
    <recommendedName>
        <fullName evidence="3">DUF3574 domain-containing protein</fullName>
    </recommendedName>
</protein>
<accession>A0A2L2XHS4</accession>
<sequence length="140" mass="15854">MRVRLVKVLLMIVLVVIISGCSGPANNGLAKSETVKYTLYIGLNDKDTYSQKISTQEAEKKVNDIALKYVDGFTGCIGTGAFKDEKGMVTYENTLIYTFYSVTDEQMKRIMDELLKELNQNAVLIDKQKVDYEFYKGQKL</sequence>
<name>A0A2L2XHS4_9FIRM</name>
<dbReference type="PROSITE" id="PS51257">
    <property type="entry name" value="PROKAR_LIPOPROTEIN"/>
    <property type="match status" value="1"/>
</dbReference>
<keyword evidence="2" id="KW-1185">Reference proteome</keyword>
<evidence type="ECO:0008006" key="3">
    <source>
        <dbReference type="Google" id="ProtNLM"/>
    </source>
</evidence>
<organism evidence="1 2">
    <name type="scientific">Desulfocucumis palustris</name>
    <dbReference type="NCBI Taxonomy" id="1898651"/>
    <lineage>
        <taxon>Bacteria</taxon>
        <taxon>Bacillati</taxon>
        <taxon>Bacillota</taxon>
        <taxon>Clostridia</taxon>
        <taxon>Eubacteriales</taxon>
        <taxon>Desulfocucumaceae</taxon>
        <taxon>Desulfocucumis</taxon>
    </lineage>
</organism>
<dbReference type="InterPro" id="IPR021957">
    <property type="entry name" value="DUF3574"/>
</dbReference>
<dbReference type="RefSeq" id="WP_104373793.1">
    <property type="nucleotide sequence ID" value="NZ_BFAV01000182.1"/>
</dbReference>
<gene>
    <name evidence="1" type="ORF">DCCM_4890</name>
</gene>
<comment type="caution">
    <text evidence="1">The sequence shown here is derived from an EMBL/GenBank/DDBJ whole genome shotgun (WGS) entry which is preliminary data.</text>
</comment>
<dbReference type="Proteomes" id="UP000239549">
    <property type="component" value="Unassembled WGS sequence"/>
</dbReference>
<evidence type="ECO:0000313" key="2">
    <source>
        <dbReference type="Proteomes" id="UP000239549"/>
    </source>
</evidence>
<dbReference type="Pfam" id="PF12098">
    <property type="entry name" value="DUF3574"/>
    <property type="match status" value="1"/>
</dbReference>
<dbReference type="OrthoDB" id="3174877at2"/>
<proteinExistence type="predicted"/>